<dbReference type="Proteomes" id="UP000694403">
    <property type="component" value="Unplaced"/>
</dbReference>
<dbReference type="InterPro" id="IPR032675">
    <property type="entry name" value="LRR_dom_sf"/>
</dbReference>
<dbReference type="Ensembl" id="ENSCSRT00000003699.1">
    <property type="protein sequence ID" value="ENSCSRP00000003572.1"/>
    <property type="gene ID" value="ENSCSRG00000002707.1"/>
</dbReference>
<dbReference type="PANTHER" id="PTHR48051">
    <property type="match status" value="1"/>
</dbReference>
<dbReference type="GO" id="GO:0005737">
    <property type="term" value="C:cytoplasm"/>
    <property type="evidence" value="ECO:0007669"/>
    <property type="project" value="TreeGrafter"/>
</dbReference>
<dbReference type="SMART" id="SM00369">
    <property type="entry name" value="LRR_TYP"/>
    <property type="match status" value="5"/>
</dbReference>
<dbReference type="PROSITE" id="PS51450">
    <property type="entry name" value="LRR"/>
    <property type="match status" value="2"/>
</dbReference>
<evidence type="ECO:0000256" key="1">
    <source>
        <dbReference type="ARBA" id="ARBA00022614"/>
    </source>
</evidence>
<organism evidence="3 4">
    <name type="scientific">Chelydra serpentina</name>
    <name type="common">Snapping turtle</name>
    <name type="synonym">Testudo serpentina</name>
    <dbReference type="NCBI Taxonomy" id="8475"/>
    <lineage>
        <taxon>Eukaryota</taxon>
        <taxon>Metazoa</taxon>
        <taxon>Chordata</taxon>
        <taxon>Craniata</taxon>
        <taxon>Vertebrata</taxon>
        <taxon>Euteleostomi</taxon>
        <taxon>Archelosauria</taxon>
        <taxon>Testudinata</taxon>
        <taxon>Testudines</taxon>
        <taxon>Cryptodira</taxon>
        <taxon>Durocryptodira</taxon>
        <taxon>Americhelydia</taxon>
        <taxon>Chelydroidea</taxon>
        <taxon>Chelydridae</taxon>
        <taxon>Chelydra</taxon>
    </lineage>
</organism>
<keyword evidence="1" id="KW-0433">Leucine-rich repeat</keyword>
<dbReference type="InterPro" id="IPR050216">
    <property type="entry name" value="LRR_domain-containing"/>
</dbReference>
<evidence type="ECO:0000313" key="4">
    <source>
        <dbReference type="Proteomes" id="UP000694403"/>
    </source>
</evidence>
<proteinExistence type="predicted"/>
<evidence type="ECO:0000256" key="2">
    <source>
        <dbReference type="ARBA" id="ARBA00022737"/>
    </source>
</evidence>
<evidence type="ECO:0000313" key="3">
    <source>
        <dbReference type="Ensembl" id="ENSCSRP00000003572.1"/>
    </source>
</evidence>
<keyword evidence="4" id="KW-1185">Reference proteome</keyword>
<dbReference type="InterPro" id="IPR003591">
    <property type="entry name" value="Leu-rich_rpt_typical-subtyp"/>
</dbReference>
<dbReference type="SMART" id="SM00364">
    <property type="entry name" value="LRR_BAC"/>
    <property type="match status" value="5"/>
</dbReference>
<keyword evidence="2" id="KW-0677">Repeat</keyword>
<accession>A0A8C3RSH1</accession>
<dbReference type="Pfam" id="PF13855">
    <property type="entry name" value="LRR_8"/>
    <property type="match status" value="1"/>
</dbReference>
<dbReference type="AlphaFoldDB" id="A0A8C3RSH1"/>
<protein>
    <submittedName>
        <fullName evidence="3">Uncharacterized protein</fullName>
    </submittedName>
</protein>
<name>A0A8C3RSH1_CHESE</name>
<dbReference type="SUPFAM" id="SSF52058">
    <property type="entry name" value="L domain-like"/>
    <property type="match status" value="1"/>
</dbReference>
<reference evidence="3" key="2">
    <citation type="submission" date="2025-09" db="UniProtKB">
        <authorList>
            <consortium name="Ensembl"/>
        </authorList>
    </citation>
    <scope>IDENTIFICATION</scope>
</reference>
<sequence length="277" mass="31854">MRLRVLPPTVLRDPRVESLNLDRNKLKHVPGISKLSRLRKLILSKNEIADFPEEIQSLVHLEKLELNQNQIRVIPEGIFSCLPRLKHLRLNNNRLSALPKDLATCSSSLQYLNLSNNLFRAVPQAVLELVSLQELYVQNNALRQLPRELFEGRPLKMFKANGNPLREPPNEVCAGGIQQILSYFSQLENCQVEEDRRVKTMFLGASLAGKSTICKSLKQSKIQAMLEERRANLTHFIDNLESREESEFYVDQWDRLKEMERCTLTVGLLIVHTYGTV</sequence>
<reference evidence="3" key="1">
    <citation type="submission" date="2025-08" db="UniProtKB">
        <authorList>
            <consortium name="Ensembl"/>
        </authorList>
    </citation>
    <scope>IDENTIFICATION</scope>
</reference>
<dbReference type="Gene3D" id="3.80.10.10">
    <property type="entry name" value="Ribonuclease Inhibitor"/>
    <property type="match status" value="1"/>
</dbReference>
<dbReference type="PANTHER" id="PTHR48051:SF45">
    <property type="entry name" value="LEUCINE-RICH REPEAT PROTEIN SHOC-2-LIKE"/>
    <property type="match status" value="1"/>
</dbReference>
<dbReference type="InterPro" id="IPR001611">
    <property type="entry name" value="Leu-rich_rpt"/>
</dbReference>